<gene>
    <name evidence="2" type="ORF">QFZ22_004766</name>
</gene>
<proteinExistence type="predicted"/>
<organism evidence="2 3">
    <name type="scientific">Streptomyces canus</name>
    <dbReference type="NCBI Taxonomy" id="58343"/>
    <lineage>
        <taxon>Bacteria</taxon>
        <taxon>Bacillati</taxon>
        <taxon>Actinomycetota</taxon>
        <taxon>Actinomycetes</taxon>
        <taxon>Kitasatosporales</taxon>
        <taxon>Streptomycetaceae</taxon>
        <taxon>Streptomyces</taxon>
        <taxon>Streptomyces aurantiacus group</taxon>
    </lineage>
</organism>
<evidence type="ECO:0000313" key="3">
    <source>
        <dbReference type="Proteomes" id="UP001234216"/>
    </source>
</evidence>
<protein>
    <submittedName>
        <fullName evidence="2">Uncharacterized protein</fullName>
    </submittedName>
</protein>
<dbReference type="Proteomes" id="UP001234216">
    <property type="component" value="Unassembled WGS sequence"/>
</dbReference>
<dbReference type="AlphaFoldDB" id="A0AAW8FF65"/>
<name>A0AAW8FF65_9ACTN</name>
<sequence>MDIEHPRDVDPSITGQPHQVTGKVPDLMGNTSRTLGNPVNMPAAVRVLVPPQLCSRGFYAAPRWSASHTAVDSRAPSSIALPQWAIQAAMPSGVPETYPSSAAR</sequence>
<accession>A0AAW8FF65</accession>
<evidence type="ECO:0000313" key="2">
    <source>
        <dbReference type="EMBL" id="MDQ0908781.1"/>
    </source>
</evidence>
<reference evidence="2" key="1">
    <citation type="submission" date="2023-07" db="EMBL/GenBank/DDBJ databases">
        <title>Comparative genomics of wheat-associated soil bacteria to identify genetic determinants of phenazine resistance.</title>
        <authorList>
            <person name="Mouncey N."/>
        </authorList>
    </citation>
    <scope>NUCLEOTIDE SEQUENCE</scope>
    <source>
        <strain evidence="2">V4I22</strain>
    </source>
</reference>
<comment type="caution">
    <text evidence="2">The sequence shown here is derived from an EMBL/GenBank/DDBJ whole genome shotgun (WGS) entry which is preliminary data.</text>
</comment>
<feature type="compositionally biased region" description="Basic and acidic residues" evidence="1">
    <location>
        <begin position="1"/>
        <end position="10"/>
    </location>
</feature>
<evidence type="ECO:0000256" key="1">
    <source>
        <dbReference type="SAM" id="MobiDB-lite"/>
    </source>
</evidence>
<feature type="region of interest" description="Disordered" evidence="1">
    <location>
        <begin position="1"/>
        <end position="36"/>
    </location>
</feature>
<dbReference type="EMBL" id="JAUSZV010000005">
    <property type="protein sequence ID" value="MDQ0908781.1"/>
    <property type="molecule type" value="Genomic_DNA"/>
</dbReference>